<dbReference type="AlphaFoldDB" id="A0A1Y1YS20"/>
<keyword evidence="1" id="KW-0472">Membrane</keyword>
<evidence type="ECO:0000256" key="1">
    <source>
        <dbReference type="SAM" id="Phobius"/>
    </source>
</evidence>
<dbReference type="Proteomes" id="UP000193498">
    <property type="component" value="Unassembled WGS sequence"/>
</dbReference>
<name>A0A1Y1YS20_9FUNG</name>
<dbReference type="InterPro" id="IPR012334">
    <property type="entry name" value="Pectin_lyas_fold"/>
</dbReference>
<sequence>MKFFSEKHLATIRRKKWWFIGGTALVVIAIIAIVLGVVLTRKDKDGIMPSICITGMNQTNSINGGGSTQVGEISPASKSGTSNLISLAPNSTALCYSVLNNLYDIIPDFSGVGYRAGLEDIPTSISTVQTLSPSTDGSDDTARIQSAILELGKRPVGPNGYRGALLLSSGVYRIGGSINITASGIVLRGDSKGNTTLLATGNSTYTVIQVNGPVNGLQSTSSRYNIVSSYTPLGARQVNVSPSDSRNLRVGDEIIITRTGNQDWIQAINMANLSSRDPPGRHSKNWVPFELRFTRTVKAVDYKKGIIGLDIPLTNSIDQKWGGGYVQKFTLPNRLQNIGIEYINGISQFDPSKTSSIGSQTPYFSDENHADKLITFTGVQNAWARYITSKYFDHFIEAGANAKWITVEYCSYSDPVSVITGGRRYSYLIESGAEQILYQHVTASESRHAFAYGSHVTGPNVFYNCTAQKEYDTSGKSFGAIIRSRDYRLTCEIRTTSLVVSGRPV</sequence>
<dbReference type="STRING" id="1314790.A0A1Y1YS20"/>
<proteinExistence type="predicted"/>
<dbReference type="InParanoid" id="A0A1Y1YS20"/>
<dbReference type="Gene3D" id="2.160.20.10">
    <property type="entry name" value="Single-stranded right-handed beta-helix, Pectin lyase-like"/>
    <property type="match status" value="1"/>
</dbReference>
<evidence type="ECO:0000313" key="2">
    <source>
        <dbReference type="EMBL" id="ORY00766.1"/>
    </source>
</evidence>
<keyword evidence="3" id="KW-1185">Reference proteome</keyword>
<gene>
    <name evidence="2" type="ORF">K493DRAFT_312681</name>
</gene>
<comment type="caution">
    <text evidence="2">The sequence shown here is derived from an EMBL/GenBank/DDBJ whole genome shotgun (WGS) entry which is preliminary data.</text>
</comment>
<reference evidence="2 3" key="1">
    <citation type="submission" date="2016-07" db="EMBL/GenBank/DDBJ databases">
        <title>Pervasive Adenine N6-methylation of Active Genes in Fungi.</title>
        <authorList>
            <consortium name="DOE Joint Genome Institute"/>
            <person name="Mondo S.J."/>
            <person name="Dannebaum R.O."/>
            <person name="Kuo R.C."/>
            <person name="Labutti K."/>
            <person name="Haridas S."/>
            <person name="Kuo A."/>
            <person name="Salamov A."/>
            <person name="Ahrendt S.R."/>
            <person name="Lipzen A."/>
            <person name="Sullivan W."/>
            <person name="Andreopoulos W.B."/>
            <person name="Clum A."/>
            <person name="Lindquist E."/>
            <person name="Daum C."/>
            <person name="Ramamoorthy G.K."/>
            <person name="Gryganskyi A."/>
            <person name="Culley D."/>
            <person name="Magnuson J.K."/>
            <person name="James T.Y."/>
            <person name="O'Malley M.A."/>
            <person name="Stajich J.E."/>
            <person name="Spatafora J.W."/>
            <person name="Visel A."/>
            <person name="Grigoriev I.V."/>
        </authorList>
    </citation>
    <scope>NUCLEOTIDE SEQUENCE [LARGE SCALE GENOMIC DNA]</scope>
    <source>
        <strain evidence="2 3">CBS 931.73</strain>
    </source>
</reference>
<dbReference type="InterPro" id="IPR011050">
    <property type="entry name" value="Pectin_lyase_fold/virulence"/>
</dbReference>
<accession>A0A1Y1YS20</accession>
<keyword evidence="1" id="KW-1133">Transmembrane helix</keyword>
<protein>
    <submittedName>
        <fullName evidence="2">Uncharacterized protein</fullName>
    </submittedName>
</protein>
<feature type="transmembrane region" description="Helical" evidence="1">
    <location>
        <begin position="17"/>
        <end position="39"/>
    </location>
</feature>
<dbReference type="EMBL" id="MCFE01000078">
    <property type="protein sequence ID" value="ORY00766.1"/>
    <property type="molecule type" value="Genomic_DNA"/>
</dbReference>
<evidence type="ECO:0000313" key="3">
    <source>
        <dbReference type="Proteomes" id="UP000193498"/>
    </source>
</evidence>
<dbReference type="SUPFAM" id="SSF51126">
    <property type="entry name" value="Pectin lyase-like"/>
    <property type="match status" value="1"/>
</dbReference>
<dbReference type="OrthoDB" id="509690at2759"/>
<keyword evidence="1" id="KW-0812">Transmembrane</keyword>
<organism evidence="2 3">
    <name type="scientific">Basidiobolus meristosporus CBS 931.73</name>
    <dbReference type="NCBI Taxonomy" id="1314790"/>
    <lineage>
        <taxon>Eukaryota</taxon>
        <taxon>Fungi</taxon>
        <taxon>Fungi incertae sedis</taxon>
        <taxon>Zoopagomycota</taxon>
        <taxon>Entomophthoromycotina</taxon>
        <taxon>Basidiobolomycetes</taxon>
        <taxon>Basidiobolales</taxon>
        <taxon>Basidiobolaceae</taxon>
        <taxon>Basidiobolus</taxon>
    </lineage>
</organism>